<dbReference type="CDD" id="cd14687">
    <property type="entry name" value="bZIP_ATF2"/>
    <property type="match status" value="1"/>
</dbReference>
<evidence type="ECO:0000259" key="10">
    <source>
        <dbReference type="PROSITE" id="PS50217"/>
    </source>
</evidence>
<keyword evidence="6" id="KW-0479">Metal-binding</keyword>
<feature type="compositionally biased region" description="Basic and acidic residues" evidence="8">
    <location>
        <begin position="305"/>
        <end position="319"/>
    </location>
</feature>
<evidence type="ECO:0000256" key="7">
    <source>
        <dbReference type="SAM" id="Coils"/>
    </source>
</evidence>
<evidence type="ECO:0000256" key="3">
    <source>
        <dbReference type="ARBA" id="ARBA00023125"/>
    </source>
</evidence>
<keyword evidence="4" id="KW-0804">Transcription</keyword>
<evidence type="ECO:0000256" key="5">
    <source>
        <dbReference type="ARBA" id="ARBA00023242"/>
    </source>
</evidence>
<feature type="compositionally biased region" description="Polar residues" evidence="8">
    <location>
        <begin position="92"/>
        <end position="123"/>
    </location>
</feature>
<dbReference type="Gene3D" id="3.30.160.60">
    <property type="entry name" value="Classic Zinc Finger"/>
    <property type="match status" value="1"/>
</dbReference>
<sequence>MKKEGFKMEESDDKPFQCTTSGCGQRFANNDHLERHKQKHQLTLKFGSLKGTDLTVADQTPTPTRFLRNCEEEGLFVDLENPFDQDFKRATDQPSNSSSAHPTAQLSSDHSQTSHANNTTPTQNVIVIDDSECKIQNITTTGIKKSVISAAPVSVLVRVPPHIPPAIPASIAAPNAQVPTALPVPSHFHGRLNSSSSSMPIPSIPTPAIVSSPNASSPPSFMGSAKQRLKEQLKLHQAVHVQSSSNIIHRAMTEAVDMVTSQDNGMPSPDSHMNHSHHPTTIVANNSFSLHDVKRGSGSSKRPRRTQDEADPDERRKRFLERNRAAATRCREKRKIWVQQLERKADDLNDTNAHLQGEITLLRTEVAQLKSLLLAHKDCPVTIAQQRNTQMLNHQAAEQTNGVITSNSHTDAASAEDVATSALTQMAHRATLELENFAATTMSSGVITTNSNPIGV</sequence>
<dbReference type="SUPFAM" id="SSF57667">
    <property type="entry name" value="beta-beta-alpha zinc fingers"/>
    <property type="match status" value="1"/>
</dbReference>
<organism evidence="11 12">
    <name type="scientific">Desmophyllum pertusum</name>
    <dbReference type="NCBI Taxonomy" id="174260"/>
    <lineage>
        <taxon>Eukaryota</taxon>
        <taxon>Metazoa</taxon>
        <taxon>Cnidaria</taxon>
        <taxon>Anthozoa</taxon>
        <taxon>Hexacorallia</taxon>
        <taxon>Scleractinia</taxon>
        <taxon>Caryophylliina</taxon>
        <taxon>Caryophylliidae</taxon>
        <taxon>Desmophyllum</taxon>
    </lineage>
</organism>
<evidence type="ECO:0000256" key="2">
    <source>
        <dbReference type="ARBA" id="ARBA00023015"/>
    </source>
</evidence>
<evidence type="ECO:0000256" key="8">
    <source>
        <dbReference type="SAM" id="MobiDB-lite"/>
    </source>
</evidence>
<dbReference type="Gene3D" id="1.20.5.170">
    <property type="match status" value="1"/>
</dbReference>
<evidence type="ECO:0000256" key="1">
    <source>
        <dbReference type="ARBA" id="ARBA00004123"/>
    </source>
</evidence>
<evidence type="ECO:0000313" key="11">
    <source>
        <dbReference type="EMBL" id="KAJ7381262.1"/>
    </source>
</evidence>
<evidence type="ECO:0000256" key="4">
    <source>
        <dbReference type="ARBA" id="ARBA00023163"/>
    </source>
</evidence>
<feature type="domain" description="BZIP" evidence="10">
    <location>
        <begin position="313"/>
        <end position="376"/>
    </location>
</feature>
<dbReference type="OrthoDB" id="295274at2759"/>
<evidence type="ECO:0000259" key="9">
    <source>
        <dbReference type="PROSITE" id="PS50157"/>
    </source>
</evidence>
<dbReference type="InterPro" id="IPR051027">
    <property type="entry name" value="bZIP_transcription_factors"/>
</dbReference>
<dbReference type="InterPro" id="IPR036236">
    <property type="entry name" value="Znf_C2H2_sf"/>
</dbReference>
<dbReference type="InterPro" id="IPR004827">
    <property type="entry name" value="bZIP"/>
</dbReference>
<dbReference type="GO" id="GO:0008270">
    <property type="term" value="F:zinc ion binding"/>
    <property type="evidence" value="ECO:0007669"/>
    <property type="project" value="UniProtKB-KW"/>
</dbReference>
<dbReference type="PROSITE" id="PS50157">
    <property type="entry name" value="ZINC_FINGER_C2H2_2"/>
    <property type="match status" value="1"/>
</dbReference>
<dbReference type="SMART" id="SM00355">
    <property type="entry name" value="ZnF_C2H2"/>
    <property type="match status" value="1"/>
</dbReference>
<feature type="region of interest" description="Disordered" evidence="8">
    <location>
        <begin position="86"/>
        <end position="123"/>
    </location>
</feature>
<dbReference type="PANTHER" id="PTHR19304">
    <property type="entry name" value="CYCLIC-AMP RESPONSE ELEMENT BINDING PROTEIN"/>
    <property type="match status" value="1"/>
</dbReference>
<keyword evidence="6" id="KW-0862">Zinc</keyword>
<protein>
    <submittedName>
        <fullName evidence="11">Alcohol O-acetyltransferase</fullName>
    </submittedName>
</protein>
<proteinExistence type="predicted"/>
<dbReference type="AlphaFoldDB" id="A0A9W9ZGF9"/>
<comment type="caution">
    <text evidence="11">The sequence shown here is derived from an EMBL/GenBank/DDBJ whole genome shotgun (WGS) entry which is preliminary data.</text>
</comment>
<feature type="domain" description="C2H2-type" evidence="9">
    <location>
        <begin position="16"/>
        <end position="40"/>
    </location>
</feature>
<dbReference type="PROSITE" id="PS00028">
    <property type="entry name" value="ZINC_FINGER_C2H2_1"/>
    <property type="match status" value="1"/>
</dbReference>
<dbReference type="FunFam" id="1.20.5.170:FF:000010">
    <property type="entry name" value="Cyclic AMP-dependent transcription factor ATF-2"/>
    <property type="match status" value="1"/>
</dbReference>
<gene>
    <name evidence="11" type="primary">ATF2</name>
    <name evidence="11" type="ORF">OS493_001380</name>
</gene>
<keyword evidence="7" id="KW-0175">Coiled coil</keyword>
<comment type="subcellular location">
    <subcellularLocation>
        <location evidence="1">Nucleus</location>
    </subcellularLocation>
</comment>
<keyword evidence="3" id="KW-0238">DNA-binding</keyword>
<evidence type="ECO:0000313" key="12">
    <source>
        <dbReference type="Proteomes" id="UP001163046"/>
    </source>
</evidence>
<accession>A0A9W9ZGF9</accession>
<feature type="compositionally biased region" description="Basic and acidic residues" evidence="8">
    <location>
        <begin position="1"/>
        <end position="15"/>
    </location>
</feature>
<name>A0A9W9ZGF9_9CNID</name>
<dbReference type="Pfam" id="PF00170">
    <property type="entry name" value="bZIP_1"/>
    <property type="match status" value="1"/>
</dbReference>
<feature type="region of interest" description="Disordered" evidence="8">
    <location>
        <begin position="261"/>
        <end position="319"/>
    </location>
</feature>
<feature type="region of interest" description="Disordered" evidence="8">
    <location>
        <begin position="1"/>
        <end position="23"/>
    </location>
</feature>
<dbReference type="PROSITE" id="PS00036">
    <property type="entry name" value="BZIP_BASIC"/>
    <property type="match status" value="1"/>
</dbReference>
<dbReference type="GO" id="GO:0003677">
    <property type="term" value="F:DNA binding"/>
    <property type="evidence" value="ECO:0007669"/>
    <property type="project" value="UniProtKB-KW"/>
</dbReference>
<keyword evidence="12" id="KW-1185">Reference proteome</keyword>
<dbReference type="GO" id="GO:0003700">
    <property type="term" value="F:DNA-binding transcription factor activity"/>
    <property type="evidence" value="ECO:0007669"/>
    <property type="project" value="InterPro"/>
</dbReference>
<dbReference type="InterPro" id="IPR046347">
    <property type="entry name" value="bZIP_sf"/>
</dbReference>
<dbReference type="SUPFAM" id="SSF57959">
    <property type="entry name" value="Leucine zipper domain"/>
    <property type="match status" value="1"/>
</dbReference>
<evidence type="ECO:0000256" key="6">
    <source>
        <dbReference type="PROSITE-ProRule" id="PRU00042"/>
    </source>
</evidence>
<keyword evidence="6" id="KW-0863">Zinc-finger</keyword>
<dbReference type="EMBL" id="MU826350">
    <property type="protein sequence ID" value="KAJ7381262.1"/>
    <property type="molecule type" value="Genomic_DNA"/>
</dbReference>
<feature type="coiled-coil region" evidence="7">
    <location>
        <begin position="338"/>
        <end position="365"/>
    </location>
</feature>
<dbReference type="PROSITE" id="PS50217">
    <property type="entry name" value="BZIP"/>
    <property type="match status" value="1"/>
</dbReference>
<keyword evidence="5" id="KW-0539">Nucleus</keyword>
<dbReference type="InterPro" id="IPR013087">
    <property type="entry name" value="Znf_C2H2_type"/>
</dbReference>
<dbReference type="Proteomes" id="UP001163046">
    <property type="component" value="Unassembled WGS sequence"/>
</dbReference>
<dbReference type="GO" id="GO:0005634">
    <property type="term" value="C:nucleus"/>
    <property type="evidence" value="ECO:0007669"/>
    <property type="project" value="UniProtKB-SubCell"/>
</dbReference>
<dbReference type="SMART" id="SM00338">
    <property type="entry name" value="BRLZ"/>
    <property type="match status" value="1"/>
</dbReference>
<keyword evidence="2" id="KW-0805">Transcription regulation</keyword>
<reference evidence="11" key="1">
    <citation type="submission" date="2023-01" db="EMBL/GenBank/DDBJ databases">
        <title>Genome assembly of the deep-sea coral Lophelia pertusa.</title>
        <authorList>
            <person name="Herrera S."/>
            <person name="Cordes E."/>
        </authorList>
    </citation>
    <scope>NUCLEOTIDE SEQUENCE</scope>
    <source>
        <strain evidence="11">USNM1676648</strain>
        <tissue evidence="11">Polyp</tissue>
    </source>
</reference>